<feature type="region of interest" description="Disordered" evidence="1">
    <location>
        <begin position="1"/>
        <end position="123"/>
    </location>
</feature>
<feature type="compositionally biased region" description="Basic residues" evidence="1">
    <location>
        <begin position="1"/>
        <end position="11"/>
    </location>
</feature>
<evidence type="ECO:0000313" key="3">
    <source>
        <dbReference type="Proteomes" id="UP001176941"/>
    </source>
</evidence>
<evidence type="ECO:0000256" key="1">
    <source>
        <dbReference type="SAM" id="MobiDB-lite"/>
    </source>
</evidence>
<name>A0ABN8ZVW6_RANTA</name>
<feature type="compositionally biased region" description="Low complexity" evidence="1">
    <location>
        <begin position="23"/>
        <end position="36"/>
    </location>
</feature>
<accession>A0ABN8ZVW6</accession>
<protein>
    <submittedName>
        <fullName evidence="2">Uncharacterized protein</fullName>
    </submittedName>
</protein>
<reference evidence="2" key="1">
    <citation type="submission" date="2023-04" db="EMBL/GenBank/DDBJ databases">
        <authorList>
            <consortium name="ELIXIR-Norway"/>
        </authorList>
    </citation>
    <scope>NUCLEOTIDE SEQUENCE [LARGE SCALE GENOMIC DNA]</scope>
</reference>
<feature type="region of interest" description="Disordered" evidence="1">
    <location>
        <begin position="136"/>
        <end position="200"/>
    </location>
</feature>
<sequence>MGAGRLPRRSRALSPPPPPPLLLEPLSLLEQLPGPQHVSERAEPAAPAPSTHPTRLPLPRANPRGLASGSCSQSGRRHAPLWFPPTPTPPRQLLAPRLHRRFCGSGESRADRQASASPALAVPARASLPEPAWLQCPVPLGAQSRPASTPPPPAAPNLSSPAPRLPPAFGFLLRPCSTRRHPSDLPPVPRFPAEQSAHFL</sequence>
<dbReference type="Proteomes" id="UP001176941">
    <property type="component" value="Chromosome 7"/>
</dbReference>
<proteinExistence type="predicted"/>
<evidence type="ECO:0000313" key="2">
    <source>
        <dbReference type="EMBL" id="CAI9178135.1"/>
    </source>
</evidence>
<keyword evidence="3" id="KW-1185">Reference proteome</keyword>
<dbReference type="EMBL" id="OX459943">
    <property type="protein sequence ID" value="CAI9178135.1"/>
    <property type="molecule type" value="Genomic_DNA"/>
</dbReference>
<organism evidence="2 3">
    <name type="scientific">Rangifer tarandus platyrhynchus</name>
    <name type="common">Svalbard reindeer</name>
    <dbReference type="NCBI Taxonomy" id="3082113"/>
    <lineage>
        <taxon>Eukaryota</taxon>
        <taxon>Metazoa</taxon>
        <taxon>Chordata</taxon>
        <taxon>Craniata</taxon>
        <taxon>Vertebrata</taxon>
        <taxon>Euteleostomi</taxon>
        <taxon>Mammalia</taxon>
        <taxon>Eutheria</taxon>
        <taxon>Laurasiatheria</taxon>
        <taxon>Artiodactyla</taxon>
        <taxon>Ruminantia</taxon>
        <taxon>Pecora</taxon>
        <taxon>Cervidae</taxon>
        <taxon>Odocoileinae</taxon>
        <taxon>Rangifer</taxon>
    </lineage>
</organism>
<gene>
    <name evidence="2" type="ORF">MRATA1EN1_LOCUS27097</name>
</gene>